<reference evidence="4 5" key="1">
    <citation type="submission" date="2019-04" db="EMBL/GenBank/DDBJ databases">
        <title>Fungal friends and foes A comparative genomics study of 23 Aspergillus species from section Flavi.</title>
        <authorList>
            <consortium name="DOE Joint Genome Institute"/>
            <person name="Kjaerbolling I."/>
            <person name="Vesth T.C."/>
            <person name="Frisvad J.C."/>
            <person name="Nybo J.L."/>
            <person name="Theobald S."/>
            <person name="Kildgaard S."/>
            <person name="Petersen T.I."/>
            <person name="Kuo A."/>
            <person name="Sato A."/>
            <person name="Lyhne E.K."/>
            <person name="Kogle M.E."/>
            <person name="Wiebenga A."/>
            <person name="Kun R.S."/>
            <person name="Lubbers R.J."/>
            <person name="Makela M.R."/>
            <person name="Barry K."/>
            <person name="Chovatia M."/>
            <person name="Clum A."/>
            <person name="Daum C."/>
            <person name="Haridas S."/>
            <person name="He G."/>
            <person name="LaButti K."/>
            <person name="Lipzen A."/>
            <person name="Mondo S."/>
            <person name="Pangilinan J."/>
            <person name="Riley R."/>
            <person name="Salamov A."/>
            <person name="Simmons B.A."/>
            <person name="Magnuson J.K."/>
            <person name="Henrissat B."/>
            <person name="Mortensen U.H."/>
            <person name="Larsen T.O."/>
            <person name="De vries R.P."/>
            <person name="Grigoriev I.V."/>
            <person name="Machida M."/>
            <person name="Baker S.E."/>
            <person name="Andersen M.R."/>
        </authorList>
    </citation>
    <scope>NUCLEOTIDE SEQUENCE [LARGE SCALE GENOMIC DNA]</scope>
    <source>
        <strain evidence="4 5">CBS 117635</strain>
    </source>
</reference>
<dbReference type="PANTHER" id="PTHR33365">
    <property type="entry name" value="YALI0B05434P"/>
    <property type="match status" value="1"/>
</dbReference>
<accession>A0A5N6JAE4</accession>
<dbReference type="GO" id="GO:0043386">
    <property type="term" value="P:mycotoxin biosynthetic process"/>
    <property type="evidence" value="ECO:0007669"/>
    <property type="project" value="InterPro"/>
</dbReference>
<name>A0A5N6JAE4_9EURO</name>
<dbReference type="Proteomes" id="UP000326289">
    <property type="component" value="Unassembled WGS sequence"/>
</dbReference>
<dbReference type="EMBL" id="ML732785">
    <property type="protein sequence ID" value="KAB8274924.1"/>
    <property type="molecule type" value="Genomic_DNA"/>
</dbReference>
<feature type="transmembrane region" description="Helical" evidence="3">
    <location>
        <begin position="79"/>
        <end position="100"/>
    </location>
</feature>
<protein>
    <recommendedName>
        <fullName evidence="6">Oxidase ustYa</fullName>
    </recommendedName>
</protein>
<gene>
    <name evidence="4" type="ORF">BDV30DRAFT_237248</name>
</gene>
<evidence type="ECO:0000256" key="2">
    <source>
        <dbReference type="ARBA" id="ARBA00035112"/>
    </source>
</evidence>
<organism evidence="4 5">
    <name type="scientific">Aspergillus minisclerotigenes</name>
    <dbReference type="NCBI Taxonomy" id="656917"/>
    <lineage>
        <taxon>Eukaryota</taxon>
        <taxon>Fungi</taxon>
        <taxon>Dikarya</taxon>
        <taxon>Ascomycota</taxon>
        <taxon>Pezizomycotina</taxon>
        <taxon>Eurotiomycetes</taxon>
        <taxon>Eurotiomycetidae</taxon>
        <taxon>Eurotiales</taxon>
        <taxon>Aspergillaceae</taxon>
        <taxon>Aspergillus</taxon>
        <taxon>Aspergillus subgen. Circumdati</taxon>
    </lineage>
</organism>
<dbReference type="Pfam" id="PF11807">
    <property type="entry name" value="UstYa"/>
    <property type="match status" value="1"/>
</dbReference>
<evidence type="ECO:0008006" key="6">
    <source>
        <dbReference type="Google" id="ProtNLM"/>
    </source>
</evidence>
<comment type="similarity">
    <text evidence="2">Belongs to the ustYa family.</text>
</comment>
<comment type="pathway">
    <text evidence="1">Mycotoxin biosynthesis.</text>
</comment>
<dbReference type="AlphaFoldDB" id="A0A5N6JAE4"/>
<evidence type="ECO:0000313" key="4">
    <source>
        <dbReference type="EMBL" id="KAB8274924.1"/>
    </source>
</evidence>
<keyword evidence="3" id="KW-0472">Membrane</keyword>
<evidence type="ECO:0000256" key="3">
    <source>
        <dbReference type="SAM" id="Phobius"/>
    </source>
</evidence>
<keyword evidence="3" id="KW-0812">Transmembrane</keyword>
<proteinExistence type="inferred from homology"/>
<evidence type="ECO:0000256" key="1">
    <source>
        <dbReference type="ARBA" id="ARBA00004685"/>
    </source>
</evidence>
<keyword evidence="3" id="KW-1133">Transmembrane helix</keyword>
<dbReference type="PANTHER" id="PTHR33365:SF4">
    <property type="entry name" value="CYCLOCHLOROTINE BIOSYNTHESIS PROTEIN O"/>
    <property type="match status" value="1"/>
</dbReference>
<evidence type="ECO:0000313" key="5">
    <source>
        <dbReference type="Proteomes" id="UP000326289"/>
    </source>
</evidence>
<keyword evidence="5" id="KW-1185">Reference proteome</keyword>
<sequence>MPYAYIADIPTLSAIVYVVTARQGLGMSNQFLNPKARFSSMGAVISPVAQRKYLPMYPEHAHDMPDKKCVSLSEVKARLWLPLVVIVLLVVFMIASLTAVTSDALNLPTTRHKAKSPTREFQIVNTPFLESPRFENLRTKRQITEAWGRYGLPSYGFVTVPDPEAYDLKPNKDVVPGTNNTYMVSVYHQLHCLKIMHLALLPIISRQEGHGPGTRDDHDFEHNHLEHCLDYLRQAVMCSGDVTLEPPDEMPQKNRSPLQGWGVTHACRSWEQIEGWRGDWGVI</sequence>
<dbReference type="InterPro" id="IPR021765">
    <property type="entry name" value="UstYa-like"/>
</dbReference>